<sequence length="441" mass="47932">MGLTYGEQTATSNFANIQTGGDQQQQKPASILPGNMSSTNMIKPPNLHALLGPLLPALPAAAFSPKPAETVLPALSPILRQRVQLLSTDDSESWIELLCYDKAGAARLREIAQSERLAPHPVSGEVEVDWDYDAEVRYRRVDEETLQALVALGGEMELVFRLVYCTGDPIGGDGWRVGEVGPVEKPSPFSSFGDVSTIAEAERQFAEKKQTELPAAVAPPSNRYLAVQDEEDDDDDDYWARYDATPSRTPAVKRSPAPQSTTAKGYGSGAAEQDYYAQYDSVQPAMDNYDPDEEANLGEVPAPPPPLGLARPNGNSNGEAATAGEQPQQPQPNETQGTWTTLAEPTPQSARRMSDLENNPDLVHPRPASSASSSRASVERLEAAAGRRDQAEFGVRQHVSRSVRSLYSLARASGIDRREFERLVRTELDVLGLMEGEEDDD</sequence>
<feature type="compositionally biased region" description="Basic and acidic residues" evidence="1">
    <location>
        <begin position="377"/>
        <end position="391"/>
    </location>
</feature>
<feature type="compositionally biased region" description="Acidic residues" evidence="1">
    <location>
        <begin position="228"/>
        <end position="237"/>
    </location>
</feature>
<evidence type="ECO:0000313" key="2">
    <source>
        <dbReference type="EMBL" id="RYO99800.1"/>
    </source>
</evidence>
<feature type="compositionally biased region" description="Polar residues" evidence="1">
    <location>
        <begin position="14"/>
        <end position="28"/>
    </location>
</feature>
<accession>A0A4V1XA03</accession>
<organism evidence="2 3">
    <name type="scientific">Monosporascus ibericus</name>
    <dbReference type="NCBI Taxonomy" id="155417"/>
    <lineage>
        <taxon>Eukaryota</taxon>
        <taxon>Fungi</taxon>
        <taxon>Dikarya</taxon>
        <taxon>Ascomycota</taxon>
        <taxon>Pezizomycotina</taxon>
        <taxon>Sordariomycetes</taxon>
        <taxon>Xylariomycetidae</taxon>
        <taxon>Xylariales</taxon>
        <taxon>Xylariales incertae sedis</taxon>
        <taxon>Monosporascus</taxon>
    </lineage>
</organism>
<feature type="compositionally biased region" description="Polar residues" evidence="1">
    <location>
        <begin position="333"/>
        <end position="351"/>
    </location>
</feature>
<reference evidence="2 3" key="1">
    <citation type="submission" date="2018-06" db="EMBL/GenBank/DDBJ databases">
        <title>Complete Genomes of Monosporascus.</title>
        <authorList>
            <person name="Robinson A.J."/>
            <person name="Natvig D.O."/>
        </authorList>
    </citation>
    <scope>NUCLEOTIDE SEQUENCE [LARGE SCALE GENOMIC DNA]</scope>
    <source>
        <strain evidence="2 3">CBS 110550</strain>
    </source>
</reference>
<keyword evidence="3" id="KW-1185">Reference proteome</keyword>
<dbReference type="STRING" id="155417.A0A4V1XA03"/>
<dbReference type="Proteomes" id="UP000293360">
    <property type="component" value="Unassembled WGS sequence"/>
</dbReference>
<evidence type="ECO:0000256" key="1">
    <source>
        <dbReference type="SAM" id="MobiDB-lite"/>
    </source>
</evidence>
<proteinExistence type="predicted"/>
<evidence type="ECO:0000313" key="3">
    <source>
        <dbReference type="Proteomes" id="UP000293360"/>
    </source>
</evidence>
<dbReference type="AlphaFoldDB" id="A0A4V1XA03"/>
<name>A0A4V1XA03_9PEZI</name>
<protein>
    <submittedName>
        <fullName evidence="2">Uncharacterized protein</fullName>
    </submittedName>
</protein>
<comment type="caution">
    <text evidence="2">The sequence shown here is derived from an EMBL/GenBank/DDBJ whole genome shotgun (WGS) entry which is preliminary data.</text>
</comment>
<feature type="region of interest" description="Disordered" evidence="1">
    <location>
        <begin position="14"/>
        <end position="38"/>
    </location>
</feature>
<dbReference type="OrthoDB" id="5578001at2759"/>
<dbReference type="EMBL" id="QJNU01000406">
    <property type="protein sequence ID" value="RYO99800.1"/>
    <property type="molecule type" value="Genomic_DNA"/>
</dbReference>
<gene>
    <name evidence="2" type="ORF">DL764_006693</name>
</gene>
<feature type="region of interest" description="Disordered" evidence="1">
    <location>
        <begin position="228"/>
        <end position="399"/>
    </location>
</feature>